<comment type="caution">
    <text evidence="3">The sequence shown here is derived from an EMBL/GenBank/DDBJ whole genome shotgun (WGS) entry which is preliminary data.</text>
</comment>
<dbReference type="InterPro" id="IPR000326">
    <property type="entry name" value="PAP2/HPO"/>
</dbReference>
<feature type="signal peptide" evidence="1">
    <location>
        <begin position="1"/>
        <end position="19"/>
    </location>
</feature>
<proteinExistence type="predicted"/>
<dbReference type="Gene3D" id="1.20.144.10">
    <property type="entry name" value="Phosphatidic acid phosphatase type 2/haloperoxidase"/>
    <property type="match status" value="1"/>
</dbReference>
<reference evidence="4" key="1">
    <citation type="journal article" date="2019" name="Int. J. Syst. Evol. Microbiol.">
        <title>The Global Catalogue of Microorganisms (GCM) 10K type strain sequencing project: providing services to taxonomists for standard genome sequencing and annotation.</title>
        <authorList>
            <consortium name="The Broad Institute Genomics Platform"/>
            <consortium name="The Broad Institute Genome Sequencing Center for Infectious Disease"/>
            <person name="Wu L."/>
            <person name="Ma J."/>
        </authorList>
    </citation>
    <scope>NUCLEOTIDE SEQUENCE [LARGE SCALE GENOMIC DNA]</scope>
    <source>
        <strain evidence="4">JCM 18200</strain>
    </source>
</reference>
<dbReference type="PANTHER" id="PTHR14969:SF13">
    <property type="entry name" value="AT30094P"/>
    <property type="match status" value="1"/>
</dbReference>
<dbReference type="SMART" id="SM00014">
    <property type="entry name" value="acidPPc"/>
    <property type="match status" value="1"/>
</dbReference>
<dbReference type="EMBL" id="BAABIQ010000036">
    <property type="protein sequence ID" value="GAA4795078.1"/>
    <property type="molecule type" value="Genomic_DNA"/>
</dbReference>
<evidence type="ECO:0000256" key="1">
    <source>
        <dbReference type="SAM" id="SignalP"/>
    </source>
</evidence>
<gene>
    <name evidence="3" type="ORF">GCM10023231_24320</name>
</gene>
<keyword evidence="1" id="KW-0732">Signal</keyword>
<evidence type="ECO:0000259" key="2">
    <source>
        <dbReference type="SMART" id="SM00014"/>
    </source>
</evidence>
<protein>
    <submittedName>
        <fullName evidence="3">Phosphatase PAP2 family protein</fullName>
    </submittedName>
</protein>
<dbReference type="RefSeq" id="WP_345232060.1">
    <property type="nucleotide sequence ID" value="NZ_BAABIQ010000036.1"/>
</dbReference>
<dbReference type="Pfam" id="PF01569">
    <property type="entry name" value="PAP2"/>
    <property type="match status" value="1"/>
</dbReference>
<organism evidence="3 4">
    <name type="scientific">Olivibacter ginsenosidimutans</name>
    <dbReference type="NCBI Taxonomy" id="1176537"/>
    <lineage>
        <taxon>Bacteria</taxon>
        <taxon>Pseudomonadati</taxon>
        <taxon>Bacteroidota</taxon>
        <taxon>Sphingobacteriia</taxon>
        <taxon>Sphingobacteriales</taxon>
        <taxon>Sphingobacteriaceae</taxon>
        <taxon>Olivibacter</taxon>
    </lineage>
</organism>
<dbReference type="Proteomes" id="UP001501411">
    <property type="component" value="Unassembled WGS sequence"/>
</dbReference>
<dbReference type="InterPro" id="IPR036938">
    <property type="entry name" value="PAP2/HPO_sf"/>
</dbReference>
<evidence type="ECO:0000313" key="4">
    <source>
        <dbReference type="Proteomes" id="UP001501411"/>
    </source>
</evidence>
<dbReference type="SUPFAM" id="SSF48317">
    <property type="entry name" value="Acid phosphatase/Vanadium-dependent haloperoxidase"/>
    <property type="match status" value="1"/>
</dbReference>
<dbReference type="PANTHER" id="PTHR14969">
    <property type="entry name" value="SPHINGOSINE-1-PHOSPHATE PHOSPHOHYDROLASE"/>
    <property type="match status" value="1"/>
</dbReference>
<dbReference type="CDD" id="cd01610">
    <property type="entry name" value="PAP2_like"/>
    <property type="match status" value="1"/>
</dbReference>
<name>A0ABP9BG13_9SPHI</name>
<feature type="chain" id="PRO_5045785719" evidence="1">
    <location>
        <begin position="20"/>
        <end position="203"/>
    </location>
</feature>
<evidence type="ECO:0000313" key="3">
    <source>
        <dbReference type="EMBL" id="GAA4795078.1"/>
    </source>
</evidence>
<keyword evidence="4" id="KW-1185">Reference proteome</keyword>
<accession>A0ABP9BG13</accession>
<sequence>MKIKLALLYLLLLPSFARSQNVDINLLAKLNPSSTSADRVFKFVSDKAIITTTAAPFALYLAGTLAHDPELKKNALQTGIALAGTTAMTFALKNSIERMRPFVAYPDKIAYKGGGSGYSFPSGHTSSTFALATTLSLNYPKWYVIAPSFALAATTAYSRMYMGVHYPSDVAGGIILGAGSAYLTWKLQKVFDKGYKKKRIYSD</sequence>
<feature type="domain" description="Phosphatidic acid phosphatase type 2/haloperoxidase" evidence="2">
    <location>
        <begin position="78"/>
        <end position="185"/>
    </location>
</feature>